<dbReference type="SUPFAM" id="SSF52540">
    <property type="entry name" value="P-loop containing nucleoside triphosphate hydrolases"/>
    <property type="match status" value="1"/>
</dbReference>
<dbReference type="AlphaFoldDB" id="A0A3L8P0T7"/>
<evidence type="ECO:0000256" key="9">
    <source>
        <dbReference type="SAM" id="MobiDB-lite"/>
    </source>
</evidence>
<dbReference type="InterPro" id="IPR011994">
    <property type="entry name" value="Cytidylate_kinase_dom"/>
</dbReference>
<dbReference type="GO" id="GO:0005737">
    <property type="term" value="C:cytoplasm"/>
    <property type="evidence" value="ECO:0007669"/>
    <property type="project" value="UniProtKB-SubCell"/>
</dbReference>
<name>A0A3L8P0T7_9ACTN</name>
<dbReference type="HAMAP" id="MF_00238">
    <property type="entry name" value="Cytidyl_kinase_type1"/>
    <property type="match status" value="1"/>
</dbReference>
<dbReference type="InterPro" id="IPR003136">
    <property type="entry name" value="Cytidylate_kin"/>
</dbReference>
<dbReference type="GO" id="GO:0006220">
    <property type="term" value="P:pyrimidine nucleotide metabolic process"/>
    <property type="evidence" value="ECO:0007669"/>
    <property type="project" value="UniProtKB-UniRule"/>
</dbReference>
<evidence type="ECO:0000256" key="6">
    <source>
        <dbReference type="ARBA" id="ARBA00047615"/>
    </source>
</evidence>
<comment type="caution">
    <text evidence="11">The sequence shown here is derived from an EMBL/GenBank/DDBJ whole genome shotgun (WGS) entry which is preliminary data.</text>
</comment>
<evidence type="ECO:0000313" key="12">
    <source>
        <dbReference type="Proteomes" id="UP000281708"/>
    </source>
</evidence>
<dbReference type="GO" id="GO:0036431">
    <property type="term" value="F:dCMP kinase activity"/>
    <property type="evidence" value="ECO:0007669"/>
    <property type="project" value="InterPro"/>
</dbReference>
<reference evidence="11 12" key="1">
    <citation type="submission" date="2018-10" db="EMBL/GenBank/DDBJ databases">
        <title>Marmoricola sp. 4Q3S-7 whole genome shotgun sequence.</title>
        <authorList>
            <person name="Li F."/>
        </authorList>
    </citation>
    <scope>NUCLEOTIDE SEQUENCE [LARGE SCALE GENOMIC DNA]</scope>
    <source>
        <strain evidence="11 12">4Q3S-7</strain>
    </source>
</reference>
<proteinExistence type="inferred from homology"/>
<evidence type="ECO:0000256" key="8">
    <source>
        <dbReference type="HAMAP-Rule" id="MF_00238"/>
    </source>
</evidence>
<keyword evidence="8" id="KW-0963">Cytoplasm</keyword>
<dbReference type="GO" id="GO:0005524">
    <property type="term" value="F:ATP binding"/>
    <property type="evidence" value="ECO:0007669"/>
    <property type="project" value="UniProtKB-UniRule"/>
</dbReference>
<keyword evidence="4 8" id="KW-0418">Kinase</keyword>
<dbReference type="InterPro" id="IPR027417">
    <property type="entry name" value="P-loop_NTPase"/>
</dbReference>
<dbReference type="Proteomes" id="UP000281708">
    <property type="component" value="Unassembled WGS sequence"/>
</dbReference>
<comment type="subcellular location">
    <subcellularLocation>
        <location evidence="8">Cytoplasm</location>
    </subcellularLocation>
</comment>
<dbReference type="GO" id="GO:0036430">
    <property type="term" value="F:CMP kinase activity"/>
    <property type="evidence" value="ECO:0007669"/>
    <property type="project" value="RHEA"/>
</dbReference>
<evidence type="ECO:0000256" key="3">
    <source>
        <dbReference type="ARBA" id="ARBA00022741"/>
    </source>
</evidence>
<dbReference type="NCBIfam" id="TIGR00017">
    <property type="entry name" value="cmk"/>
    <property type="match status" value="1"/>
</dbReference>
<keyword evidence="12" id="KW-1185">Reference proteome</keyword>
<dbReference type="Pfam" id="PF02224">
    <property type="entry name" value="Cytidylate_kin"/>
    <property type="match status" value="1"/>
</dbReference>
<feature type="compositionally biased region" description="Basic and acidic residues" evidence="9">
    <location>
        <begin position="193"/>
        <end position="202"/>
    </location>
</feature>
<comment type="catalytic activity">
    <reaction evidence="7 8">
        <text>CMP + ATP = CDP + ADP</text>
        <dbReference type="Rhea" id="RHEA:11600"/>
        <dbReference type="ChEBI" id="CHEBI:30616"/>
        <dbReference type="ChEBI" id="CHEBI:58069"/>
        <dbReference type="ChEBI" id="CHEBI:60377"/>
        <dbReference type="ChEBI" id="CHEBI:456216"/>
        <dbReference type="EC" id="2.7.4.25"/>
    </reaction>
</comment>
<evidence type="ECO:0000256" key="7">
    <source>
        <dbReference type="ARBA" id="ARBA00048478"/>
    </source>
</evidence>
<gene>
    <name evidence="8" type="primary">cmk</name>
    <name evidence="11" type="ORF">D9V37_12855</name>
</gene>
<evidence type="ECO:0000256" key="1">
    <source>
        <dbReference type="ARBA" id="ARBA00009427"/>
    </source>
</evidence>
<comment type="similarity">
    <text evidence="1 8">Belongs to the cytidylate kinase family. Type 1 subfamily.</text>
</comment>
<evidence type="ECO:0000256" key="5">
    <source>
        <dbReference type="ARBA" id="ARBA00022840"/>
    </source>
</evidence>
<feature type="domain" description="Cytidylate kinase" evidence="10">
    <location>
        <begin position="28"/>
        <end position="237"/>
    </location>
</feature>
<feature type="binding site" evidence="8">
    <location>
        <begin position="32"/>
        <end position="40"/>
    </location>
    <ligand>
        <name>ATP</name>
        <dbReference type="ChEBI" id="CHEBI:30616"/>
    </ligand>
</feature>
<dbReference type="CDD" id="cd02020">
    <property type="entry name" value="CMPK"/>
    <property type="match status" value="1"/>
</dbReference>
<sequence>MRWSPGAGPSTGSRSQIGFPPVDAHVVVAVDGPSGSGKSSTARGVARTLGLRYLDTGAQFRAMTLWMLDHDVDVADPAAVAACVAEPRIESGTDPDDPTIDLDDADVGQAVRSDDVTAAVSAVASVPEVRQRLLDLQREYIGAGGIVVEGRDIGSVVAPEAGVKVYLTADPAARAARRRAEAGEGSTTASEQDLLRRDHIDSSRVTAPLTRPDGSVHIDTTGFTLAEVVAQVVTLVKDDDD</sequence>
<keyword evidence="5 8" id="KW-0067">ATP-binding</keyword>
<keyword evidence="3 8" id="KW-0547">Nucleotide-binding</keyword>
<comment type="catalytic activity">
    <reaction evidence="6 8">
        <text>dCMP + ATP = dCDP + ADP</text>
        <dbReference type="Rhea" id="RHEA:25094"/>
        <dbReference type="ChEBI" id="CHEBI:30616"/>
        <dbReference type="ChEBI" id="CHEBI:57566"/>
        <dbReference type="ChEBI" id="CHEBI:58593"/>
        <dbReference type="ChEBI" id="CHEBI:456216"/>
        <dbReference type="EC" id="2.7.4.25"/>
    </reaction>
</comment>
<keyword evidence="2 8" id="KW-0808">Transferase</keyword>
<dbReference type="EMBL" id="RDBE01000008">
    <property type="protein sequence ID" value="RLV48631.1"/>
    <property type="molecule type" value="Genomic_DNA"/>
</dbReference>
<accession>A0A3L8P0T7</accession>
<feature type="region of interest" description="Disordered" evidence="9">
    <location>
        <begin position="177"/>
        <end position="212"/>
    </location>
</feature>
<evidence type="ECO:0000259" key="10">
    <source>
        <dbReference type="Pfam" id="PF02224"/>
    </source>
</evidence>
<organism evidence="11 12">
    <name type="scientific">Nocardioides mangrovicus</name>
    <dbReference type="NCBI Taxonomy" id="2478913"/>
    <lineage>
        <taxon>Bacteria</taxon>
        <taxon>Bacillati</taxon>
        <taxon>Actinomycetota</taxon>
        <taxon>Actinomycetes</taxon>
        <taxon>Propionibacteriales</taxon>
        <taxon>Nocardioidaceae</taxon>
        <taxon>Nocardioides</taxon>
    </lineage>
</organism>
<dbReference type="EC" id="2.7.4.25" evidence="8"/>
<evidence type="ECO:0000313" key="11">
    <source>
        <dbReference type="EMBL" id="RLV48631.1"/>
    </source>
</evidence>
<evidence type="ECO:0000256" key="2">
    <source>
        <dbReference type="ARBA" id="ARBA00022679"/>
    </source>
</evidence>
<evidence type="ECO:0000256" key="4">
    <source>
        <dbReference type="ARBA" id="ARBA00022777"/>
    </source>
</evidence>
<dbReference type="Gene3D" id="3.40.50.300">
    <property type="entry name" value="P-loop containing nucleotide triphosphate hydrolases"/>
    <property type="match status" value="1"/>
</dbReference>
<dbReference type="OrthoDB" id="9807434at2"/>
<protein>
    <recommendedName>
        <fullName evidence="8">Cytidylate kinase</fullName>
        <shortName evidence="8">CK</shortName>
        <ecNumber evidence="8">2.7.4.25</ecNumber>
    </recommendedName>
    <alternativeName>
        <fullName evidence="8">Cytidine monophosphate kinase</fullName>
        <shortName evidence="8">CMP kinase</shortName>
    </alternativeName>
</protein>